<comment type="caution">
    <text evidence="1">The sequence shown here is derived from an EMBL/GenBank/DDBJ whole genome shotgun (WGS) entry which is preliminary data.</text>
</comment>
<gene>
    <name evidence="1" type="ORF">S03H2_33016</name>
</gene>
<name>X1GQG5_9ZZZZ</name>
<accession>X1GQG5</accession>
<sequence>FYLFFFYKVTVIDYDLSLFKVLFFENVGK</sequence>
<reference evidence="1" key="1">
    <citation type="journal article" date="2014" name="Front. Microbiol.">
        <title>High frequency of phylogenetically diverse reductive dehalogenase-homologous genes in deep subseafloor sedimentary metagenomes.</title>
        <authorList>
            <person name="Kawai M."/>
            <person name="Futagami T."/>
            <person name="Toyoda A."/>
            <person name="Takaki Y."/>
            <person name="Nishi S."/>
            <person name="Hori S."/>
            <person name="Arai W."/>
            <person name="Tsubouchi T."/>
            <person name="Morono Y."/>
            <person name="Uchiyama I."/>
            <person name="Ito T."/>
            <person name="Fujiyama A."/>
            <person name="Inagaki F."/>
            <person name="Takami H."/>
        </authorList>
    </citation>
    <scope>NUCLEOTIDE SEQUENCE</scope>
    <source>
        <strain evidence="1">Expedition CK06-06</strain>
    </source>
</reference>
<organism evidence="1">
    <name type="scientific">marine sediment metagenome</name>
    <dbReference type="NCBI Taxonomy" id="412755"/>
    <lineage>
        <taxon>unclassified sequences</taxon>
        <taxon>metagenomes</taxon>
        <taxon>ecological metagenomes</taxon>
    </lineage>
</organism>
<proteinExistence type="predicted"/>
<evidence type="ECO:0000313" key="1">
    <source>
        <dbReference type="EMBL" id="GAH60121.1"/>
    </source>
</evidence>
<dbReference type="AlphaFoldDB" id="X1GQG5"/>
<dbReference type="EMBL" id="BARU01020084">
    <property type="protein sequence ID" value="GAH60121.1"/>
    <property type="molecule type" value="Genomic_DNA"/>
</dbReference>
<feature type="non-terminal residue" evidence="1">
    <location>
        <position position="1"/>
    </location>
</feature>
<protein>
    <submittedName>
        <fullName evidence="1">Uncharacterized protein</fullName>
    </submittedName>
</protein>